<keyword evidence="2" id="KW-0808">Transferase</keyword>
<dbReference type="Gene3D" id="2.170.270.10">
    <property type="entry name" value="SET domain"/>
    <property type="match status" value="1"/>
</dbReference>
<dbReference type="InterPro" id="IPR051760">
    <property type="entry name" value="KMT5A"/>
</dbReference>
<dbReference type="GO" id="GO:0032259">
    <property type="term" value="P:methylation"/>
    <property type="evidence" value="ECO:0007669"/>
    <property type="project" value="UniProtKB-KW"/>
</dbReference>
<dbReference type="Pfam" id="PF00856">
    <property type="entry name" value="SET"/>
    <property type="match status" value="1"/>
</dbReference>
<dbReference type="SUPFAM" id="SSF82199">
    <property type="entry name" value="SET domain"/>
    <property type="match status" value="1"/>
</dbReference>
<dbReference type="Proteomes" id="UP000324632">
    <property type="component" value="Chromosome 14"/>
</dbReference>
<evidence type="ECO:0000313" key="3">
    <source>
        <dbReference type="Proteomes" id="UP000324632"/>
    </source>
</evidence>
<dbReference type="InterPro" id="IPR046341">
    <property type="entry name" value="SET_dom_sf"/>
</dbReference>
<dbReference type="SMART" id="SM00317">
    <property type="entry name" value="SET"/>
    <property type="match status" value="1"/>
</dbReference>
<evidence type="ECO:0000259" key="1">
    <source>
        <dbReference type="PROSITE" id="PS50280"/>
    </source>
</evidence>
<dbReference type="GO" id="GO:0042799">
    <property type="term" value="F:histone H4K20 methyltransferase activity"/>
    <property type="evidence" value="ECO:0007669"/>
    <property type="project" value="TreeGrafter"/>
</dbReference>
<dbReference type="EMBL" id="SOYY01000014">
    <property type="protein sequence ID" value="KAA0712495.1"/>
    <property type="molecule type" value="Genomic_DNA"/>
</dbReference>
<dbReference type="GO" id="GO:0006357">
    <property type="term" value="P:regulation of transcription by RNA polymerase II"/>
    <property type="evidence" value="ECO:0007669"/>
    <property type="project" value="TreeGrafter"/>
</dbReference>
<keyword evidence="3" id="KW-1185">Reference proteome</keyword>
<dbReference type="GO" id="GO:0043516">
    <property type="term" value="P:regulation of DNA damage response, signal transduction by p53 class mediator"/>
    <property type="evidence" value="ECO:0007669"/>
    <property type="project" value="TreeGrafter"/>
</dbReference>
<accession>A0A5A9NTU1</accession>
<proteinExistence type="predicted"/>
<comment type="caution">
    <text evidence="2">The sequence shown here is derived from an EMBL/GenBank/DDBJ whole genome shotgun (WGS) entry which is preliminary data.</text>
</comment>
<dbReference type="AlphaFoldDB" id="A0A5A9NTU1"/>
<reference evidence="2 3" key="1">
    <citation type="journal article" date="2019" name="Mol. Ecol. Resour.">
        <title>Chromosome-level genome assembly of Triplophysa tibetana, a fish adapted to the harsh high-altitude environment of the Tibetan Plateau.</title>
        <authorList>
            <person name="Yang X."/>
            <person name="Liu H."/>
            <person name="Ma Z."/>
            <person name="Zou Y."/>
            <person name="Zou M."/>
            <person name="Mao Y."/>
            <person name="Li X."/>
            <person name="Wang H."/>
            <person name="Chen T."/>
            <person name="Wang W."/>
            <person name="Yang R."/>
        </authorList>
    </citation>
    <scope>NUCLEOTIDE SEQUENCE [LARGE SCALE GENOMIC DNA]</scope>
    <source>
        <strain evidence="2">TTIB1903HZAU</strain>
        <tissue evidence="2">Muscle</tissue>
    </source>
</reference>
<dbReference type="PANTHER" id="PTHR46167">
    <property type="entry name" value="N-LYSINE METHYLTRANSFERASE KMT5A"/>
    <property type="match status" value="1"/>
</dbReference>
<gene>
    <name evidence="2" type="ORF">E1301_Tti021510</name>
</gene>
<dbReference type="GO" id="GO:0005634">
    <property type="term" value="C:nucleus"/>
    <property type="evidence" value="ECO:0007669"/>
    <property type="project" value="TreeGrafter"/>
</dbReference>
<feature type="domain" description="SET" evidence="1">
    <location>
        <begin position="25"/>
        <end position="146"/>
    </location>
</feature>
<dbReference type="GO" id="GO:0005700">
    <property type="term" value="C:polytene chromosome"/>
    <property type="evidence" value="ECO:0007669"/>
    <property type="project" value="TreeGrafter"/>
</dbReference>
<keyword evidence="2" id="KW-0489">Methyltransferase</keyword>
<name>A0A5A9NTU1_9TELE</name>
<protein>
    <submittedName>
        <fullName evidence="2">N-lysine methyltransferase KMT5A-A</fullName>
    </submittedName>
</protein>
<evidence type="ECO:0000313" key="2">
    <source>
        <dbReference type="EMBL" id="KAA0712495.1"/>
    </source>
</evidence>
<dbReference type="PANTHER" id="PTHR46167:SF1">
    <property type="entry name" value="N-LYSINE METHYLTRANSFERASE KMT5A"/>
    <property type="match status" value="1"/>
</dbReference>
<dbReference type="InterPro" id="IPR001214">
    <property type="entry name" value="SET_dom"/>
</dbReference>
<dbReference type="PROSITE" id="PS50280">
    <property type="entry name" value="SET"/>
    <property type="match status" value="1"/>
</dbReference>
<sequence>MLRPRRKANPKEEAIQFSLNNKDRNGFEIRFINDVKGRGVFSCTEFEKGDFLLEYRGDLISKEECERRQRIYHKALKVFMFEFRFNGKFICVGAARDDGSLGRLVNDDHINPNCRMKTIRVDGKPHLCLFAIRSICPGEEITYNYGDSEWPWRCKVFKSS</sequence>
<organism evidence="2 3">
    <name type="scientific">Triplophysa tibetana</name>
    <dbReference type="NCBI Taxonomy" id="1572043"/>
    <lineage>
        <taxon>Eukaryota</taxon>
        <taxon>Metazoa</taxon>
        <taxon>Chordata</taxon>
        <taxon>Craniata</taxon>
        <taxon>Vertebrata</taxon>
        <taxon>Euteleostomi</taxon>
        <taxon>Actinopterygii</taxon>
        <taxon>Neopterygii</taxon>
        <taxon>Teleostei</taxon>
        <taxon>Ostariophysi</taxon>
        <taxon>Cypriniformes</taxon>
        <taxon>Nemacheilidae</taxon>
        <taxon>Triplophysa</taxon>
    </lineage>
</organism>